<accession>A0A1Y5ENK2</accession>
<dbReference type="InterPro" id="IPR010266">
    <property type="entry name" value="NnrS"/>
</dbReference>
<feature type="transmembrane region" description="Helical" evidence="1">
    <location>
        <begin position="260"/>
        <end position="277"/>
    </location>
</feature>
<dbReference type="AlphaFoldDB" id="A0A1Y5ENK2"/>
<feature type="transmembrane region" description="Helical" evidence="1">
    <location>
        <begin position="366"/>
        <end position="387"/>
    </location>
</feature>
<comment type="caution">
    <text evidence="2">The sequence shown here is derived from an EMBL/GenBank/DDBJ whole genome shotgun (WGS) entry which is preliminary data.</text>
</comment>
<feature type="transmembrane region" description="Helical" evidence="1">
    <location>
        <begin position="43"/>
        <end position="63"/>
    </location>
</feature>
<feature type="transmembrane region" description="Helical" evidence="1">
    <location>
        <begin position="393"/>
        <end position="414"/>
    </location>
</feature>
<feature type="transmembrane region" description="Helical" evidence="1">
    <location>
        <begin position="136"/>
        <end position="159"/>
    </location>
</feature>
<feature type="transmembrane region" description="Helical" evidence="1">
    <location>
        <begin position="112"/>
        <end position="130"/>
    </location>
</feature>
<gene>
    <name evidence="2" type="ORF">A9Q75_03240</name>
</gene>
<keyword evidence="1" id="KW-0812">Transmembrane</keyword>
<feature type="transmembrane region" description="Helical" evidence="1">
    <location>
        <begin position="289"/>
        <end position="312"/>
    </location>
</feature>
<protein>
    <submittedName>
        <fullName evidence="2">ATP synthase F0 subunit A</fullName>
    </submittedName>
</protein>
<name>A0A1Y5ENK2_COLPS</name>
<evidence type="ECO:0000256" key="1">
    <source>
        <dbReference type="SAM" id="Phobius"/>
    </source>
</evidence>
<feature type="transmembrane region" description="Helical" evidence="1">
    <location>
        <begin position="198"/>
        <end position="221"/>
    </location>
</feature>
<feature type="transmembrane region" description="Helical" evidence="1">
    <location>
        <begin position="166"/>
        <end position="186"/>
    </location>
</feature>
<evidence type="ECO:0000313" key="3">
    <source>
        <dbReference type="Proteomes" id="UP000243053"/>
    </source>
</evidence>
<dbReference type="Proteomes" id="UP000243053">
    <property type="component" value="Unassembled WGS sequence"/>
</dbReference>
<dbReference type="Pfam" id="PF05940">
    <property type="entry name" value="NnrS"/>
    <property type="match status" value="1"/>
</dbReference>
<feature type="transmembrane region" description="Helical" evidence="1">
    <location>
        <begin position="233"/>
        <end position="254"/>
    </location>
</feature>
<feature type="transmembrane region" description="Helical" evidence="1">
    <location>
        <begin position="83"/>
        <end position="100"/>
    </location>
</feature>
<feature type="transmembrane region" description="Helical" evidence="1">
    <location>
        <begin position="332"/>
        <end position="354"/>
    </location>
</feature>
<keyword evidence="1" id="KW-1133">Transmembrane helix</keyword>
<evidence type="ECO:0000313" key="2">
    <source>
        <dbReference type="EMBL" id="OUR84129.1"/>
    </source>
</evidence>
<dbReference type="EMBL" id="MAAF01000022">
    <property type="protein sequence ID" value="OUR84129.1"/>
    <property type="molecule type" value="Genomic_DNA"/>
</dbReference>
<sequence>MLQIQDSESAQLNYDQSSCDQQETSALNYVAQQPVLDLPFRSYFLLAVACSMAALGIWAAYFNGYFTFSDNGISPLAWHIHEMIFGFGATVAVGFILTAAQTWTGQPSIKGLAVLAFVGLWLLVRAALLVNSPSTIIVAIILQSFWWLGSIIVFTRLVLKSNNRRNYLFIPLLSALMLLNIALLLLDFNGYHELTRHIARTSVLMFCLLMGILGGRVIPFFTVSGAKLAPIKVPSWLTPLLTITSILGVLTFFSSAFIDLPFSPAILMIASGLLHLVRQGYWRSFATRNIALLWSLHLAYFSLGLGLVLLGLSYFQAQSSQYFSLSIAFGDALHLITIAAMGLMIFAMMCRVSLGHTGRALAPSKLVLWVFFLIIFSAFSRAILPTITSQPLFAWNMSAIAWLIAGLLFLKVYLPILTAKKVEKFFSR</sequence>
<keyword evidence="1" id="KW-0472">Membrane</keyword>
<reference evidence="3" key="1">
    <citation type="journal article" date="2017" name="Proc. Natl. Acad. Sci. U.S.A.">
        <title>Simulation of Deepwater Horizon oil plume reveals substrate specialization within a complex community of hydrocarbon degraders.</title>
        <authorList>
            <person name="Hu P."/>
            <person name="Dubinsky E.A."/>
            <person name="Probst A.J."/>
            <person name="Wang J."/>
            <person name="Sieber C.M.K."/>
            <person name="Tom L.M."/>
            <person name="Gardinali P."/>
            <person name="Banfield J.F."/>
            <person name="Atlas R.M."/>
            <person name="Andersen G.L."/>
        </authorList>
    </citation>
    <scope>NUCLEOTIDE SEQUENCE [LARGE SCALE GENOMIC DNA]</scope>
</reference>
<proteinExistence type="predicted"/>
<organism evidence="2 3">
    <name type="scientific">Colwellia psychrerythraea</name>
    <name type="common">Vibrio psychroerythus</name>
    <dbReference type="NCBI Taxonomy" id="28229"/>
    <lineage>
        <taxon>Bacteria</taxon>
        <taxon>Pseudomonadati</taxon>
        <taxon>Pseudomonadota</taxon>
        <taxon>Gammaproteobacteria</taxon>
        <taxon>Alteromonadales</taxon>
        <taxon>Colwelliaceae</taxon>
        <taxon>Colwellia</taxon>
    </lineage>
</organism>